<dbReference type="AlphaFoldDB" id="A0A9P0DIF0"/>
<dbReference type="Pfam" id="PF00106">
    <property type="entry name" value="adh_short"/>
    <property type="match status" value="1"/>
</dbReference>
<dbReference type="Proteomes" id="UP001153737">
    <property type="component" value="Chromosome 11"/>
</dbReference>
<dbReference type="EMBL" id="OU896717">
    <property type="protein sequence ID" value="CAH1118696.1"/>
    <property type="molecule type" value="Genomic_DNA"/>
</dbReference>
<reference evidence="4" key="2">
    <citation type="submission" date="2022-10" db="EMBL/GenBank/DDBJ databases">
        <authorList>
            <consortium name="ENA_rothamsted_submissions"/>
            <consortium name="culmorum"/>
            <person name="King R."/>
        </authorList>
    </citation>
    <scope>NUCLEOTIDE SEQUENCE</scope>
</reference>
<dbReference type="PRINTS" id="PR00080">
    <property type="entry name" value="SDRFAMILY"/>
</dbReference>
<dbReference type="PRINTS" id="PR00081">
    <property type="entry name" value="GDHRDH"/>
</dbReference>
<dbReference type="InterPro" id="IPR002347">
    <property type="entry name" value="SDR_fam"/>
</dbReference>
<dbReference type="FunFam" id="3.40.50.720:FF:000047">
    <property type="entry name" value="NADP-dependent L-serine/L-allo-threonine dehydrogenase"/>
    <property type="match status" value="1"/>
</dbReference>
<dbReference type="InterPro" id="IPR036291">
    <property type="entry name" value="NAD(P)-bd_dom_sf"/>
</dbReference>
<name>A0A9P0DIF0_PHACE</name>
<dbReference type="OrthoDB" id="1933717at2759"/>
<dbReference type="GO" id="GO:0016616">
    <property type="term" value="F:oxidoreductase activity, acting on the CH-OH group of donors, NAD or NADP as acceptor"/>
    <property type="evidence" value="ECO:0007669"/>
    <property type="project" value="UniProtKB-ARBA"/>
</dbReference>
<evidence type="ECO:0000256" key="2">
    <source>
        <dbReference type="ARBA" id="ARBA00023002"/>
    </source>
</evidence>
<gene>
    <name evidence="4" type="ORF">PHAECO_LOCUS2533</name>
</gene>
<proteinExistence type="inferred from homology"/>
<evidence type="ECO:0000256" key="1">
    <source>
        <dbReference type="ARBA" id="ARBA00006484"/>
    </source>
</evidence>
<dbReference type="PANTHER" id="PTHR43115">
    <property type="entry name" value="DEHYDROGENASE/REDUCTASE SDR FAMILY MEMBER 11"/>
    <property type="match status" value="1"/>
</dbReference>
<dbReference type="SUPFAM" id="SSF51735">
    <property type="entry name" value="NAD(P)-binding Rossmann-fold domains"/>
    <property type="match status" value="1"/>
</dbReference>
<accession>A0A9P0DIF0</accession>
<dbReference type="InterPro" id="IPR020904">
    <property type="entry name" value="Sc_DH/Rdtase_CS"/>
</dbReference>
<keyword evidence="2" id="KW-0560">Oxidoreductase</keyword>
<protein>
    <recommendedName>
        <fullName evidence="6">Farnesol dehydrogenase-like</fullName>
    </recommendedName>
</protein>
<organism evidence="4 5">
    <name type="scientific">Phaedon cochleariae</name>
    <name type="common">Mustard beetle</name>
    <dbReference type="NCBI Taxonomy" id="80249"/>
    <lineage>
        <taxon>Eukaryota</taxon>
        <taxon>Metazoa</taxon>
        <taxon>Ecdysozoa</taxon>
        <taxon>Arthropoda</taxon>
        <taxon>Hexapoda</taxon>
        <taxon>Insecta</taxon>
        <taxon>Pterygota</taxon>
        <taxon>Neoptera</taxon>
        <taxon>Endopterygota</taxon>
        <taxon>Coleoptera</taxon>
        <taxon>Polyphaga</taxon>
        <taxon>Cucujiformia</taxon>
        <taxon>Chrysomeloidea</taxon>
        <taxon>Chrysomelidae</taxon>
        <taxon>Chrysomelinae</taxon>
        <taxon>Chrysomelini</taxon>
        <taxon>Phaedon</taxon>
    </lineage>
</organism>
<evidence type="ECO:0000313" key="5">
    <source>
        <dbReference type="Proteomes" id="UP001153737"/>
    </source>
</evidence>
<keyword evidence="5" id="KW-1185">Reference proteome</keyword>
<dbReference type="PANTHER" id="PTHR43115:SF4">
    <property type="entry name" value="DEHYDROGENASE_REDUCTASE SDR FAMILY MEMBER 11"/>
    <property type="match status" value="1"/>
</dbReference>
<evidence type="ECO:0000256" key="3">
    <source>
        <dbReference type="RuleBase" id="RU000363"/>
    </source>
</evidence>
<evidence type="ECO:0000313" key="4">
    <source>
        <dbReference type="EMBL" id="CAH1118696.1"/>
    </source>
</evidence>
<evidence type="ECO:0008006" key="6">
    <source>
        <dbReference type="Google" id="ProtNLM"/>
    </source>
</evidence>
<dbReference type="Gene3D" id="3.40.50.720">
    <property type="entry name" value="NAD(P)-binding Rossmann-like Domain"/>
    <property type="match status" value="1"/>
</dbReference>
<reference evidence="4" key="1">
    <citation type="submission" date="2022-01" db="EMBL/GenBank/DDBJ databases">
        <authorList>
            <person name="King R."/>
        </authorList>
    </citation>
    <scope>NUCLEOTIDE SEQUENCE</scope>
</reference>
<comment type="similarity">
    <text evidence="1 3">Belongs to the short-chain dehydrogenases/reductases (SDR) family.</text>
</comment>
<sequence length="253" mass="27557">MVSMARWVGKVAVVTGASAGIGASICEKLVEEGLHVVGIARRKNLMDEICQKLSDKKGKLYSFQADLSNEKEILAAFEWIRKNLGPVHILVNNAGLILPTNLTNGDTEMWRTILEVNVLGLCIATREAIQDMNKNEIDGHIVHINSIAGHKVPDIPLFNIYPASKFAVTALTESLRVELNSLQSKIKITSISPGAVATEFINASGIQPDEQVSKAFKVSLNPEDVANAVLYVLSTPPHVQVQELTIKPVNEPF</sequence>
<dbReference type="PROSITE" id="PS00061">
    <property type="entry name" value="ADH_SHORT"/>
    <property type="match status" value="1"/>
</dbReference>